<organism evidence="5">
    <name type="scientific">candidate division WOR-3 bacterium</name>
    <dbReference type="NCBI Taxonomy" id="2052148"/>
    <lineage>
        <taxon>Bacteria</taxon>
        <taxon>Bacteria division WOR-3</taxon>
    </lineage>
</organism>
<dbReference type="InterPro" id="IPR027417">
    <property type="entry name" value="P-loop_NTPase"/>
</dbReference>
<dbReference type="EMBL" id="DRBW01000046">
    <property type="protein sequence ID" value="HDM89808.1"/>
    <property type="molecule type" value="Genomic_DNA"/>
</dbReference>
<dbReference type="PANTHER" id="PTHR34388:SF1">
    <property type="entry name" value="DNA POLYMERASE III SUBUNIT DELTA"/>
    <property type="match status" value="1"/>
</dbReference>
<dbReference type="GO" id="GO:0003887">
    <property type="term" value="F:DNA-directed DNA polymerase activity"/>
    <property type="evidence" value="ECO:0007669"/>
    <property type="project" value="UniProtKB-KW"/>
</dbReference>
<evidence type="ECO:0000256" key="1">
    <source>
        <dbReference type="ARBA" id="ARBA00022679"/>
    </source>
</evidence>
<dbReference type="InterPro" id="IPR005790">
    <property type="entry name" value="DNA_polIII_delta"/>
</dbReference>
<name>A0A7C1BFH1_UNCW3</name>
<proteinExistence type="predicted"/>
<protein>
    <recommendedName>
        <fullName evidence="6">DNA polymerase III subunit delta</fullName>
    </recommendedName>
</protein>
<dbReference type="GO" id="GO:0009360">
    <property type="term" value="C:DNA polymerase III complex"/>
    <property type="evidence" value="ECO:0007669"/>
    <property type="project" value="TreeGrafter"/>
</dbReference>
<accession>A0A7C1BFH1</accession>
<dbReference type="GO" id="GO:0003677">
    <property type="term" value="F:DNA binding"/>
    <property type="evidence" value="ECO:0007669"/>
    <property type="project" value="InterPro"/>
</dbReference>
<keyword evidence="2" id="KW-0548">Nucleotidyltransferase</keyword>
<dbReference type="AlphaFoldDB" id="A0A7C1BFH1"/>
<gene>
    <name evidence="5" type="ORF">ENG67_01190</name>
</gene>
<dbReference type="SUPFAM" id="SSF52540">
    <property type="entry name" value="P-loop containing nucleoside triphosphate hydrolases"/>
    <property type="match status" value="1"/>
</dbReference>
<dbReference type="NCBIfam" id="TIGR01128">
    <property type="entry name" value="holA"/>
    <property type="match status" value="1"/>
</dbReference>
<keyword evidence="1" id="KW-0808">Transferase</keyword>
<dbReference type="Proteomes" id="UP000885931">
    <property type="component" value="Unassembled WGS sequence"/>
</dbReference>
<evidence type="ECO:0000256" key="2">
    <source>
        <dbReference type="ARBA" id="ARBA00022695"/>
    </source>
</evidence>
<dbReference type="GO" id="GO:0006261">
    <property type="term" value="P:DNA-templated DNA replication"/>
    <property type="evidence" value="ECO:0007669"/>
    <property type="project" value="TreeGrafter"/>
</dbReference>
<evidence type="ECO:0000256" key="3">
    <source>
        <dbReference type="ARBA" id="ARBA00022705"/>
    </source>
</evidence>
<evidence type="ECO:0000313" key="5">
    <source>
        <dbReference type="EMBL" id="HDM89808.1"/>
    </source>
</evidence>
<keyword evidence="3" id="KW-0235">DNA replication</keyword>
<dbReference type="PANTHER" id="PTHR34388">
    <property type="entry name" value="DNA POLYMERASE III SUBUNIT DELTA"/>
    <property type="match status" value="1"/>
</dbReference>
<dbReference type="Gene3D" id="1.10.8.60">
    <property type="match status" value="1"/>
</dbReference>
<sequence>MPHQGYEFLKALKKGALSSHLYVLAGREELMMESALKILEEKLAPCDRKVYYIDEITPQEIIQSSSTGDLFGSSRKITVIKGLEKSKKKSKKHLLELFQSLSGGFFDVDNPLVIYIRTSGMEDRKRNELMRNLRDIEKTAEIPFLKGALFAEFPLLVEGGNTAHLFGKWIKNWFERKGINLDGKTLEKLRTLLPPELKEAQAEMKKLLLYTDGEPPSPEDVEEVVSKNDEVLIKDLSRLIQKGDNRFAALTLKKLLDSGVRPNHILAYLLVVLARHLRSSGRKSGFRATLEKAEKAVELEGRLKSQPVSDSLLLLLLSEELSR</sequence>
<evidence type="ECO:0008006" key="6">
    <source>
        <dbReference type="Google" id="ProtNLM"/>
    </source>
</evidence>
<keyword evidence="4" id="KW-0239">DNA-directed DNA polymerase</keyword>
<evidence type="ECO:0000256" key="4">
    <source>
        <dbReference type="ARBA" id="ARBA00022932"/>
    </source>
</evidence>
<reference evidence="5" key="1">
    <citation type="journal article" date="2020" name="mSystems">
        <title>Genome- and Community-Level Interaction Insights into Carbon Utilization and Element Cycling Functions of Hydrothermarchaeota in Hydrothermal Sediment.</title>
        <authorList>
            <person name="Zhou Z."/>
            <person name="Liu Y."/>
            <person name="Xu W."/>
            <person name="Pan J."/>
            <person name="Luo Z.H."/>
            <person name="Li M."/>
        </authorList>
    </citation>
    <scope>NUCLEOTIDE SEQUENCE [LARGE SCALE GENOMIC DNA]</scope>
    <source>
        <strain evidence="5">HyVt-237</strain>
    </source>
</reference>
<comment type="caution">
    <text evidence="5">The sequence shown here is derived from an EMBL/GenBank/DDBJ whole genome shotgun (WGS) entry which is preliminary data.</text>
</comment>
<dbReference type="Gene3D" id="3.40.50.300">
    <property type="entry name" value="P-loop containing nucleotide triphosphate hydrolases"/>
    <property type="match status" value="1"/>
</dbReference>